<proteinExistence type="predicted"/>
<accession>A0A0B7NEG2</accession>
<organism evidence="1 2">
    <name type="scientific">Parasitella parasitica</name>
    <dbReference type="NCBI Taxonomy" id="35722"/>
    <lineage>
        <taxon>Eukaryota</taxon>
        <taxon>Fungi</taxon>
        <taxon>Fungi incertae sedis</taxon>
        <taxon>Mucoromycota</taxon>
        <taxon>Mucoromycotina</taxon>
        <taxon>Mucoromycetes</taxon>
        <taxon>Mucorales</taxon>
        <taxon>Mucorineae</taxon>
        <taxon>Mucoraceae</taxon>
        <taxon>Parasitella</taxon>
    </lineage>
</organism>
<dbReference type="Proteomes" id="UP000054107">
    <property type="component" value="Unassembled WGS sequence"/>
</dbReference>
<evidence type="ECO:0000313" key="2">
    <source>
        <dbReference type="Proteomes" id="UP000054107"/>
    </source>
</evidence>
<name>A0A0B7NEG2_9FUNG</name>
<sequence>MNNNHQDGYNRYPPPSRELVESKKRKNEFVSLPLLSRAVTQEAKFSKNFANAEWLFNEIMLDYQACEKNENGRHFTHADEKSFATSMTTMVRYASTPAKAMYYATMFFKVYNERIRTPSREVIILTNLIFAHTNHPTQENMEVALNVLKLALQIGVYTIDPCCYQDQRDDNHNFADPVEVFTSISKKVLNYFKMTLSFDKTELVPFVASARMNF</sequence>
<dbReference type="EMBL" id="LN733372">
    <property type="protein sequence ID" value="CEP16891.1"/>
    <property type="molecule type" value="Genomic_DNA"/>
</dbReference>
<dbReference type="OrthoDB" id="2265579at2759"/>
<evidence type="ECO:0000313" key="1">
    <source>
        <dbReference type="EMBL" id="CEP16891.1"/>
    </source>
</evidence>
<reference evidence="1 2" key="1">
    <citation type="submission" date="2014-09" db="EMBL/GenBank/DDBJ databases">
        <authorList>
            <person name="Ellenberger Sabrina"/>
        </authorList>
    </citation>
    <scope>NUCLEOTIDE SEQUENCE [LARGE SCALE GENOMIC DNA]</scope>
    <source>
        <strain evidence="1 2">CBS 412.66</strain>
    </source>
</reference>
<protein>
    <submittedName>
        <fullName evidence="1">Uncharacterized protein</fullName>
    </submittedName>
</protein>
<gene>
    <name evidence="1" type="primary">PARPA_11170.1 scaffold 42800</name>
</gene>
<dbReference type="AlphaFoldDB" id="A0A0B7NEG2"/>
<keyword evidence="2" id="KW-1185">Reference proteome</keyword>